<dbReference type="EMBL" id="OU342829">
    <property type="protein sequence ID" value="CAG7580448.1"/>
    <property type="molecule type" value="Genomic_DNA"/>
</dbReference>
<gene>
    <name evidence="1" type="ORF">SLAVMIC_00420</name>
</gene>
<accession>A0A8D9FRI9</accession>
<name>A0A8D9FRI9_9VIRU</name>
<organism evidence="1">
    <name type="scientific">uncultured marine phage</name>
    <dbReference type="NCBI Taxonomy" id="707152"/>
    <lineage>
        <taxon>Viruses</taxon>
        <taxon>environmental samples</taxon>
    </lineage>
</organism>
<sequence length="285" mass="33446">MRLNQNCETFEEAFKYFEERTIQLYADGYIVRHIEPISNIGTLATFFKGDKEYHSFYLYASKRGKGIYSKLVKEYDWNIITSQDCGLEPFFRKYNRENPHDKIKFTMALGFHDYEEYKTISNHYGNDTAKRSGVPFMNHIDEGLAILKWIGASLEAKKAYCLHPIYQSDESLKENGHKNYGSIFGFQTPVLVNTMEYRNIANNYLSSNTVSDFKDIKLSPLKDVNDMLVADKIQNMKDFEIYHKGTHPKSENLDKYFKNWLRKLGVTVAMYEEFKNRLNIKSQII</sequence>
<evidence type="ECO:0000313" key="1">
    <source>
        <dbReference type="EMBL" id="CAG7580448.1"/>
    </source>
</evidence>
<proteinExistence type="predicted"/>
<reference evidence="1" key="1">
    <citation type="submission" date="2021-06" db="EMBL/GenBank/DDBJ databases">
        <authorList>
            <person name="Gannon L."/>
            <person name="Redgwell R T."/>
            <person name="Michniewski S."/>
            <person name="Harrison D C."/>
            <person name="Millard A."/>
        </authorList>
    </citation>
    <scope>NUCLEOTIDE SEQUENCE</scope>
</reference>
<protein>
    <submittedName>
        <fullName evidence="1">Uncharacterized protein</fullName>
    </submittedName>
</protein>